<dbReference type="OrthoDB" id="9998011at2759"/>
<evidence type="ECO:0000313" key="2">
    <source>
        <dbReference type="Proteomes" id="UP000494106"/>
    </source>
</evidence>
<dbReference type="InterPro" id="IPR036595">
    <property type="entry name" value="A-macroglobulin_rcpt-bd_sf"/>
</dbReference>
<name>A0A8S0Z7V2_ARCPL</name>
<dbReference type="SUPFAM" id="SSF49410">
    <property type="entry name" value="Alpha-macroglobulin receptor domain"/>
    <property type="match status" value="1"/>
</dbReference>
<gene>
    <name evidence="1" type="ORF">APLA_LOCUS2969</name>
</gene>
<dbReference type="Proteomes" id="UP000494106">
    <property type="component" value="Unassembled WGS sequence"/>
</dbReference>
<dbReference type="GO" id="GO:0005576">
    <property type="term" value="C:extracellular region"/>
    <property type="evidence" value="ECO:0007669"/>
    <property type="project" value="InterPro"/>
</dbReference>
<proteinExistence type="predicted"/>
<dbReference type="Gene3D" id="2.60.40.690">
    <property type="entry name" value="Alpha-macroglobulin, receptor-binding domain"/>
    <property type="match status" value="1"/>
</dbReference>
<reference evidence="1 2" key="1">
    <citation type="submission" date="2020-04" db="EMBL/GenBank/DDBJ databases">
        <authorList>
            <person name="Wallbank WR R."/>
            <person name="Pardo Diaz C."/>
            <person name="Kozak K."/>
            <person name="Martin S."/>
            <person name="Jiggins C."/>
            <person name="Moest M."/>
            <person name="Warren A I."/>
            <person name="Byers J.R.P. K."/>
            <person name="Montejo-Kovacevich G."/>
            <person name="Yen C E."/>
        </authorList>
    </citation>
    <scope>NUCLEOTIDE SEQUENCE [LARGE SCALE GENOMIC DNA]</scope>
</reference>
<accession>A0A8S0Z7V2</accession>
<comment type="caution">
    <text evidence="1">The sequence shown here is derived from an EMBL/GenBank/DDBJ whole genome shotgun (WGS) entry which is preliminary data.</text>
</comment>
<dbReference type="AlphaFoldDB" id="A0A8S0Z7V2"/>
<sequence>MSVVPLDDKRLPALENIKALVVLRRIELSPTNSRATLYLGTRDGNEPTCAGGHQCCRLHAVGPRAHTRHAYVRVQDYYAPEHNDTQLYTIPEDCPPRISHDLPQYTSSDNLFSKAKHLKVMRSSYE</sequence>
<keyword evidence="2" id="KW-1185">Reference proteome</keyword>
<evidence type="ECO:0000313" key="1">
    <source>
        <dbReference type="EMBL" id="CAB3226596.1"/>
    </source>
</evidence>
<organism evidence="1 2">
    <name type="scientific">Arctia plantaginis</name>
    <name type="common">Wood tiger moth</name>
    <name type="synonym">Phalaena plantaginis</name>
    <dbReference type="NCBI Taxonomy" id="874455"/>
    <lineage>
        <taxon>Eukaryota</taxon>
        <taxon>Metazoa</taxon>
        <taxon>Ecdysozoa</taxon>
        <taxon>Arthropoda</taxon>
        <taxon>Hexapoda</taxon>
        <taxon>Insecta</taxon>
        <taxon>Pterygota</taxon>
        <taxon>Neoptera</taxon>
        <taxon>Endopterygota</taxon>
        <taxon>Lepidoptera</taxon>
        <taxon>Glossata</taxon>
        <taxon>Ditrysia</taxon>
        <taxon>Noctuoidea</taxon>
        <taxon>Erebidae</taxon>
        <taxon>Arctiinae</taxon>
        <taxon>Arctia</taxon>
    </lineage>
</organism>
<protein>
    <submittedName>
        <fullName evidence="1">Uncharacterized protein</fullName>
    </submittedName>
</protein>
<dbReference type="EMBL" id="CADEBC010000227">
    <property type="protein sequence ID" value="CAB3226596.1"/>
    <property type="molecule type" value="Genomic_DNA"/>
</dbReference>